<dbReference type="PROSITE" id="PS52050">
    <property type="entry name" value="WYL"/>
    <property type="match status" value="1"/>
</dbReference>
<keyword evidence="5" id="KW-1185">Reference proteome</keyword>
<evidence type="ECO:0000313" key="4">
    <source>
        <dbReference type="EMBL" id="GBG07066.1"/>
    </source>
</evidence>
<organism evidence="4 5">
    <name type="scientific">Paenibacillus agaridevorans</name>
    <dbReference type="NCBI Taxonomy" id="171404"/>
    <lineage>
        <taxon>Bacteria</taxon>
        <taxon>Bacillati</taxon>
        <taxon>Bacillota</taxon>
        <taxon>Bacilli</taxon>
        <taxon>Bacillales</taxon>
        <taxon>Paenibacillaceae</taxon>
        <taxon>Paenibacillus</taxon>
    </lineage>
</organism>
<name>A0A2R5EKC0_9BACL</name>
<gene>
    <name evidence="4" type="ORF">PAT3040_01614</name>
</gene>
<dbReference type="EMBL" id="BDQX01000075">
    <property type="protein sequence ID" value="GBG07066.1"/>
    <property type="molecule type" value="Genomic_DNA"/>
</dbReference>
<dbReference type="InterPro" id="IPR028349">
    <property type="entry name" value="PafC-like"/>
</dbReference>
<dbReference type="PANTHER" id="PTHR34580">
    <property type="match status" value="1"/>
</dbReference>
<dbReference type="PANTHER" id="PTHR34580:SF1">
    <property type="entry name" value="PROTEIN PAFC"/>
    <property type="match status" value="1"/>
</dbReference>
<dbReference type="SUPFAM" id="SSF46785">
    <property type="entry name" value="Winged helix' DNA-binding domain"/>
    <property type="match status" value="1"/>
</dbReference>
<dbReference type="InterPro" id="IPR013196">
    <property type="entry name" value="HTH_11"/>
</dbReference>
<feature type="domain" description="Helix-turn-helix type 11" evidence="1">
    <location>
        <begin position="5"/>
        <end position="54"/>
    </location>
</feature>
<protein>
    <submittedName>
        <fullName evidence="4">Transcriptional regulator</fullName>
    </submittedName>
</protein>
<sequence length="300" mass="34209">MKLDRMLAITLELMSKKRVRAADLAARFEVSTRTVYREIELINQAGIPVVSYTGADGGFELMDGFFLTKQHFTVQDFSVIYRLLQSVEGAVGDRFTRMKDKLRSLHPKLESGEHAEDIFFDLSTSEPERGTVRGIYGAIGRKNVIAFAYQSASGTMSERRVEPTRLFWERGAWYVEGHCLTRSARRLFRVSRMSGLVIADETFEPREETESVGSEEQPLGIHAHLRFDKSADPRVSEQFPGEYSHEGDYIDVRTVFYKEEYALSVVLSYGAQVVVMEPPDLRRNLIDALEEIRGRYDGRA</sequence>
<dbReference type="AlphaFoldDB" id="A0A2R5EKC0"/>
<dbReference type="Pfam" id="PF25583">
    <property type="entry name" value="WCX"/>
    <property type="match status" value="1"/>
</dbReference>
<dbReference type="InterPro" id="IPR057727">
    <property type="entry name" value="WCX_dom"/>
</dbReference>
<reference evidence="4 5" key="1">
    <citation type="submission" date="2017-08" db="EMBL/GenBank/DDBJ databases">
        <title>Substantial Increase in Enzyme Production by Combined Drug-Resistance Mutations in Paenibacillus agaridevorans.</title>
        <authorList>
            <person name="Tanaka Y."/>
            <person name="Funane K."/>
            <person name="Hosaka T."/>
            <person name="Shiwa Y."/>
            <person name="Fujita N."/>
            <person name="Miyazaki T."/>
            <person name="Yoshikawa H."/>
            <person name="Murakami K."/>
            <person name="Kasahara K."/>
            <person name="Inaoka T."/>
            <person name="Hiraga Y."/>
            <person name="Ochi K."/>
        </authorList>
    </citation>
    <scope>NUCLEOTIDE SEQUENCE [LARGE SCALE GENOMIC DNA]</scope>
    <source>
        <strain evidence="4 5">T-3040</strain>
    </source>
</reference>
<evidence type="ECO:0000259" key="2">
    <source>
        <dbReference type="Pfam" id="PF13280"/>
    </source>
</evidence>
<dbReference type="PIRSF" id="PIRSF016838">
    <property type="entry name" value="PafC"/>
    <property type="match status" value="1"/>
</dbReference>
<dbReference type="Pfam" id="PF08279">
    <property type="entry name" value="HTH_11"/>
    <property type="match status" value="1"/>
</dbReference>
<dbReference type="InterPro" id="IPR036390">
    <property type="entry name" value="WH_DNA-bd_sf"/>
</dbReference>
<evidence type="ECO:0000259" key="3">
    <source>
        <dbReference type="Pfam" id="PF25583"/>
    </source>
</evidence>
<dbReference type="InterPro" id="IPR051534">
    <property type="entry name" value="CBASS_pafABC_assoc_protein"/>
</dbReference>
<accession>A0A2R5EKC0</accession>
<dbReference type="RefSeq" id="WP_108992202.1">
    <property type="nucleotide sequence ID" value="NZ_BDQX01000075.1"/>
</dbReference>
<proteinExistence type="predicted"/>
<dbReference type="Gene3D" id="1.10.10.10">
    <property type="entry name" value="Winged helix-like DNA-binding domain superfamily/Winged helix DNA-binding domain"/>
    <property type="match status" value="1"/>
</dbReference>
<dbReference type="InterPro" id="IPR036388">
    <property type="entry name" value="WH-like_DNA-bd_sf"/>
</dbReference>
<feature type="domain" description="WCX" evidence="3">
    <location>
        <begin position="221"/>
        <end position="292"/>
    </location>
</feature>
<evidence type="ECO:0000259" key="1">
    <source>
        <dbReference type="Pfam" id="PF08279"/>
    </source>
</evidence>
<feature type="domain" description="WYL" evidence="2">
    <location>
        <begin position="132"/>
        <end position="196"/>
    </location>
</feature>
<dbReference type="Pfam" id="PF13280">
    <property type="entry name" value="WYL"/>
    <property type="match status" value="1"/>
</dbReference>
<dbReference type="Proteomes" id="UP000245202">
    <property type="component" value="Unassembled WGS sequence"/>
</dbReference>
<dbReference type="InterPro" id="IPR026881">
    <property type="entry name" value="WYL_dom"/>
</dbReference>
<comment type="caution">
    <text evidence="4">The sequence shown here is derived from an EMBL/GenBank/DDBJ whole genome shotgun (WGS) entry which is preliminary data.</text>
</comment>
<evidence type="ECO:0000313" key="5">
    <source>
        <dbReference type="Proteomes" id="UP000245202"/>
    </source>
</evidence>